<evidence type="ECO:0000313" key="1">
    <source>
        <dbReference type="EMBL" id="MBW80844.1"/>
    </source>
</evidence>
<accession>A0A2P2IHY4</accession>
<proteinExistence type="predicted"/>
<name>A0A2P2IHY4_RHIMU</name>
<reference evidence="1" key="1">
    <citation type="submission" date="2018-02" db="EMBL/GenBank/DDBJ databases">
        <title>Rhizophora mucronata_Transcriptome.</title>
        <authorList>
            <person name="Meera S.P."/>
            <person name="Sreeshan A."/>
            <person name="Augustine A."/>
        </authorList>
    </citation>
    <scope>NUCLEOTIDE SEQUENCE</scope>
    <source>
        <tissue evidence="1">Leaf</tissue>
    </source>
</reference>
<dbReference type="EMBL" id="GGEC01000361">
    <property type="protein sequence ID" value="MBW80844.1"/>
    <property type="molecule type" value="Transcribed_RNA"/>
</dbReference>
<organism evidence="1">
    <name type="scientific">Rhizophora mucronata</name>
    <name type="common">Asiatic mangrove</name>
    <dbReference type="NCBI Taxonomy" id="61149"/>
    <lineage>
        <taxon>Eukaryota</taxon>
        <taxon>Viridiplantae</taxon>
        <taxon>Streptophyta</taxon>
        <taxon>Embryophyta</taxon>
        <taxon>Tracheophyta</taxon>
        <taxon>Spermatophyta</taxon>
        <taxon>Magnoliopsida</taxon>
        <taxon>eudicotyledons</taxon>
        <taxon>Gunneridae</taxon>
        <taxon>Pentapetalae</taxon>
        <taxon>rosids</taxon>
        <taxon>fabids</taxon>
        <taxon>Malpighiales</taxon>
        <taxon>Rhizophoraceae</taxon>
        <taxon>Rhizophora</taxon>
    </lineage>
</organism>
<sequence length="22" mass="2770">MMDPNKQIHKLHKKRGCWEYNL</sequence>
<protein>
    <submittedName>
        <fullName evidence="1">Uncharacterized protein</fullName>
    </submittedName>
</protein>
<dbReference type="AlphaFoldDB" id="A0A2P2IHY4"/>